<name>A0A0E0AU89_9ORYZ</name>
<dbReference type="HOGENOM" id="CLU_2744149_0_0_1"/>
<dbReference type="EnsemblPlants" id="OGLUM08G12210.1">
    <property type="protein sequence ID" value="OGLUM08G12210.1"/>
    <property type="gene ID" value="OGLUM08G12210"/>
</dbReference>
<dbReference type="AlphaFoldDB" id="A0A0E0AU89"/>
<reference evidence="2" key="1">
    <citation type="submission" date="2015-04" db="UniProtKB">
        <authorList>
            <consortium name="EnsemblPlants"/>
        </authorList>
    </citation>
    <scope>IDENTIFICATION</scope>
</reference>
<feature type="region of interest" description="Disordered" evidence="1">
    <location>
        <begin position="51"/>
        <end position="71"/>
    </location>
</feature>
<reference evidence="2" key="2">
    <citation type="submission" date="2018-05" db="EMBL/GenBank/DDBJ databases">
        <title>OgluRS3 (Oryza glumaepatula Reference Sequence Version 3).</title>
        <authorList>
            <person name="Zhang J."/>
            <person name="Kudrna D."/>
            <person name="Lee S."/>
            <person name="Talag J."/>
            <person name="Welchert J."/>
            <person name="Wing R.A."/>
        </authorList>
    </citation>
    <scope>NUCLEOTIDE SEQUENCE [LARGE SCALE GENOMIC DNA]</scope>
</reference>
<evidence type="ECO:0000313" key="2">
    <source>
        <dbReference type="EnsemblPlants" id="OGLUM08G12210.1"/>
    </source>
</evidence>
<keyword evidence="3" id="KW-1185">Reference proteome</keyword>
<dbReference type="Gramene" id="OGLUM08G12210.1">
    <property type="protein sequence ID" value="OGLUM08G12210.1"/>
    <property type="gene ID" value="OGLUM08G12210"/>
</dbReference>
<organism evidence="2">
    <name type="scientific">Oryza glumipatula</name>
    <dbReference type="NCBI Taxonomy" id="40148"/>
    <lineage>
        <taxon>Eukaryota</taxon>
        <taxon>Viridiplantae</taxon>
        <taxon>Streptophyta</taxon>
        <taxon>Embryophyta</taxon>
        <taxon>Tracheophyta</taxon>
        <taxon>Spermatophyta</taxon>
        <taxon>Magnoliopsida</taxon>
        <taxon>Liliopsida</taxon>
        <taxon>Poales</taxon>
        <taxon>Poaceae</taxon>
        <taxon>BOP clade</taxon>
        <taxon>Oryzoideae</taxon>
        <taxon>Oryzeae</taxon>
        <taxon>Oryzinae</taxon>
        <taxon>Oryza</taxon>
    </lineage>
</organism>
<dbReference type="Proteomes" id="UP000026961">
    <property type="component" value="Chromosome 8"/>
</dbReference>
<protein>
    <submittedName>
        <fullName evidence="2">Uncharacterized protein</fullName>
    </submittedName>
</protein>
<evidence type="ECO:0000256" key="1">
    <source>
        <dbReference type="SAM" id="MobiDB-lite"/>
    </source>
</evidence>
<proteinExistence type="predicted"/>
<accession>A0A0E0AU89</accession>
<sequence length="71" mass="7685">MHAPAVHSPPVSFASSLSSYPSLLAVRLRVFTANRGAPRTGVVFLRWEEEGASGGQLGKKGFEVEEEEEAR</sequence>
<evidence type="ECO:0000313" key="3">
    <source>
        <dbReference type="Proteomes" id="UP000026961"/>
    </source>
</evidence>